<keyword evidence="3" id="KW-0285">Flavoprotein</keyword>
<dbReference type="Pfam" id="PF03441">
    <property type="entry name" value="FAD_binding_7"/>
    <property type="match status" value="1"/>
</dbReference>
<dbReference type="SUPFAM" id="SSF52425">
    <property type="entry name" value="Cryptochrome/photolyase, N-terminal domain"/>
    <property type="match status" value="1"/>
</dbReference>
<sequence>MAQRIIYWFRNDLRLHDNEALFNASKSANEIVPVYVFDIRQFDKTRLGFRRTGALRAQFLIEAVIDLRNRLREKGGDLLIRIGDPEKIIAQLAEDYAAEYVFTSKEIAPEETRIESSLSKNLKVANVDIKLYWMDTLLHAVDLPFSISKLPPNFAGFSDQLKDHLTIKGPFPEAEKITLPQEYEAGSIPSLPALGIDPNEIVSTVPDLNPKLPGGESTALKLLDDYIQMYIRGKQRFDTNDPLTDTRLSDWLSLGCISARYIYDRVKSAQSGNVNEEQMLHNLLARDFFHWTLLRYGPRMFKPSGVKHEFSKRWANDNEVFEKWTNAETSNADVNTVIKKLNSVGYLTSAERETASSYLVDELGVNWTWGAMYFESHLIDYEASVNWGRWNNIAGVGEI</sequence>
<dbReference type="InterPro" id="IPR036155">
    <property type="entry name" value="Crypto/Photolyase_N_sf"/>
</dbReference>
<keyword evidence="7" id="KW-0456">Lyase</keyword>
<feature type="site" description="Electron transfer via tryptophanyl radical" evidence="5">
    <location>
        <position position="367"/>
    </location>
</feature>
<dbReference type="GO" id="GO:0000719">
    <property type="term" value="P:photoreactive repair"/>
    <property type="evidence" value="ECO:0007669"/>
    <property type="project" value="TreeGrafter"/>
</dbReference>
<comment type="cofactor">
    <cofactor evidence="2">
        <name>FAD</name>
        <dbReference type="ChEBI" id="CHEBI:57692"/>
    </cofactor>
</comment>
<dbReference type="GO" id="GO:0071949">
    <property type="term" value="F:FAD binding"/>
    <property type="evidence" value="ECO:0007669"/>
    <property type="project" value="TreeGrafter"/>
</dbReference>
<evidence type="ECO:0000256" key="5">
    <source>
        <dbReference type="PIRSR" id="PIRSR602081-2"/>
    </source>
</evidence>
<evidence type="ECO:0000256" key="4">
    <source>
        <dbReference type="ARBA" id="ARBA00022827"/>
    </source>
</evidence>
<dbReference type="RefSeq" id="WP_244821559.1">
    <property type="nucleotide sequence ID" value="NZ_CP112998.1"/>
</dbReference>
<comment type="cofactor">
    <cofactor evidence="1">
        <name>(6R)-5,10-methylene-5,6,7,8-tetrahydrofolate</name>
        <dbReference type="ChEBI" id="CHEBI:15636"/>
    </cofactor>
</comment>
<dbReference type="KEGG" id="dpf:ON006_28335"/>
<keyword evidence="4" id="KW-0274">FAD</keyword>
<dbReference type="PROSITE" id="PS51645">
    <property type="entry name" value="PHR_CRY_ALPHA_BETA"/>
    <property type="match status" value="1"/>
</dbReference>
<dbReference type="Gene3D" id="1.10.579.10">
    <property type="entry name" value="DNA Cyclobutane Dipyrimidine Photolyase, subunit A, domain 3"/>
    <property type="match status" value="1"/>
</dbReference>
<organism evidence="7 8">
    <name type="scientific">Dyadobacter pollutisoli</name>
    <dbReference type="NCBI Taxonomy" id="2910158"/>
    <lineage>
        <taxon>Bacteria</taxon>
        <taxon>Pseudomonadati</taxon>
        <taxon>Bacteroidota</taxon>
        <taxon>Cytophagia</taxon>
        <taxon>Cytophagales</taxon>
        <taxon>Spirosomataceae</taxon>
        <taxon>Dyadobacter</taxon>
    </lineage>
</organism>
<accession>A0A9E8SK60</accession>
<dbReference type="Proteomes" id="UP001164653">
    <property type="component" value="Chromosome"/>
</dbReference>
<evidence type="ECO:0000259" key="6">
    <source>
        <dbReference type="PROSITE" id="PS51645"/>
    </source>
</evidence>
<dbReference type="Gene3D" id="1.25.40.80">
    <property type="match status" value="1"/>
</dbReference>
<reference evidence="7" key="1">
    <citation type="submission" date="2022-11" db="EMBL/GenBank/DDBJ databases">
        <title>Dyadobacter pollutisoli sp. nov., isolated from plastic dumped soil.</title>
        <authorList>
            <person name="Kim J.M."/>
            <person name="Kim K.R."/>
            <person name="Lee J.K."/>
            <person name="Hao L."/>
            <person name="Jeon C.O."/>
        </authorList>
    </citation>
    <scope>NUCLEOTIDE SEQUENCE</scope>
    <source>
        <strain evidence="7">U1</strain>
    </source>
</reference>
<evidence type="ECO:0000313" key="8">
    <source>
        <dbReference type="Proteomes" id="UP001164653"/>
    </source>
</evidence>
<feature type="site" description="Electron transfer via tryptophanyl radical" evidence="5">
    <location>
        <position position="390"/>
    </location>
</feature>
<dbReference type="EMBL" id="CP112998">
    <property type="protein sequence ID" value="WAC11628.1"/>
    <property type="molecule type" value="Genomic_DNA"/>
</dbReference>
<evidence type="ECO:0000256" key="1">
    <source>
        <dbReference type="ARBA" id="ARBA00001932"/>
    </source>
</evidence>
<dbReference type="PANTHER" id="PTHR11455:SF22">
    <property type="entry name" value="CRYPTOCHROME DASH"/>
    <property type="match status" value="1"/>
</dbReference>
<keyword evidence="8" id="KW-1185">Reference proteome</keyword>
<dbReference type="InterPro" id="IPR036134">
    <property type="entry name" value="Crypto/Photolyase_FAD-like_sf"/>
</dbReference>
<dbReference type="InterPro" id="IPR005101">
    <property type="entry name" value="Cryptochr/Photolyase_FAD-bd"/>
</dbReference>
<dbReference type="EC" id="4.1.99.3" evidence="7"/>
<dbReference type="InterPro" id="IPR002081">
    <property type="entry name" value="Cryptochrome/DNA_photolyase_1"/>
</dbReference>
<dbReference type="Gene3D" id="3.40.50.620">
    <property type="entry name" value="HUPs"/>
    <property type="match status" value="1"/>
</dbReference>
<dbReference type="GO" id="GO:0003677">
    <property type="term" value="F:DNA binding"/>
    <property type="evidence" value="ECO:0007669"/>
    <property type="project" value="TreeGrafter"/>
</dbReference>
<dbReference type="SUPFAM" id="SSF48173">
    <property type="entry name" value="Cryptochrome/photolyase FAD-binding domain"/>
    <property type="match status" value="1"/>
</dbReference>
<dbReference type="AlphaFoldDB" id="A0A9E8SK60"/>
<protein>
    <submittedName>
        <fullName evidence="7">Deoxyribodipyrimidine photo-lyase</fullName>
        <ecNumber evidence="7">4.1.99.3</ecNumber>
    </submittedName>
</protein>
<dbReference type="InterPro" id="IPR006050">
    <property type="entry name" value="DNA_photolyase_N"/>
</dbReference>
<proteinExistence type="predicted"/>
<feature type="site" description="Electron transfer via tryptophanyl radical" evidence="5">
    <location>
        <position position="314"/>
    </location>
</feature>
<gene>
    <name evidence="7" type="ORF">ON006_28335</name>
</gene>
<dbReference type="InterPro" id="IPR014729">
    <property type="entry name" value="Rossmann-like_a/b/a_fold"/>
</dbReference>
<evidence type="ECO:0000256" key="2">
    <source>
        <dbReference type="ARBA" id="ARBA00001974"/>
    </source>
</evidence>
<name>A0A9E8SK60_9BACT</name>
<dbReference type="PANTHER" id="PTHR11455">
    <property type="entry name" value="CRYPTOCHROME"/>
    <property type="match status" value="1"/>
</dbReference>
<evidence type="ECO:0000256" key="3">
    <source>
        <dbReference type="ARBA" id="ARBA00022630"/>
    </source>
</evidence>
<evidence type="ECO:0000313" key="7">
    <source>
        <dbReference type="EMBL" id="WAC11628.1"/>
    </source>
</evidence>
<dbReference type="Pfam" id="PF00875">
    <property type="entry name" value="DNA_photolyase"/>
    <property type="match status" value="1"/>
</dbReference>
<dbReference type="GO" id="GO:0003904">
    <property type="term" value="F:deoxyribodipyrimidine photo-lyase activity"/>
    <property type="evidence" value="ECO:0007669"/>
    <property type="project" value="UniProtKB-EC"/>
</dbReference>
<feature type="domain" description="Photolyase/cryptochrome alpha/beta" evidence="6">
    <location>
        <begin position="3"/>
        <end position="137"/>
    </location>
</feature>